<dbReference type="PIRSF" id="PIRSF002888">
    <property type="entry name" value="FliM"/>
    <property type="match status" value="1"/>
</dbReference>
<dbReference type="InterPro" id="IPR036429">
    <property type="entry name" value="SpoA-like_sf"/>
</dbReference>
<evidence type="ECO:0000256" key="6">
    <source>
        <dbReference type="ARBA" id="ARBA00022500"/>
    </source>
</evidence>
<comment type="caution">
    <text evidence="11">The sequence shown here is derived from an EMBL/GenBank/DDBJ whole genome shotgun (WGS) entry which is preliminary data.</text>
</comment>
<evidence type="ECO:0000256" key="5">
    <source>
        <dbReference type="ARBA" id="ARBA00022475"/>
    </source>
</evidence>
<protein>
    <recommendedName>
        <fullName evidence="4">Flagellar motor switch protein FliM</fullName>
    </recommendedName>
</protein>
<comment type="subcellular location">
    <subcellularLocation>
        <location evidence="1">Bacterial flagellum basal body</location>
    </subcellularLocation>
    <subcellularLocation>
        <location evidence="2">Cell membrane</location>
        <topology evidence="2">Peripheral membrane protein</topology>
    </subcellularLocation>
</comment>
<dbReference type="InterPro" id="IPR028976">
    <property type="entry name" value="CheC-like_sf"/>
</dbReference>
<evidence type="ECO:0000256" key="3">
    <source>
        <dbReference type="ARBA" id="ARBA00011049"/>
    </source>
</evidence>
<dbReference type="EMBL" id="MNYI01000115">
    <property type="protein sequence ID" value="OIP40583.1"/>
    <property type="molecule type" value="Genomic_DNA"/>
</dbReference>
<dbReference type="SUPFAM" id="SSF101801">
    <property type="entry name" value="Surface presentation of antigens (SPOA)"/>
    <property type="match status" value="1"/>
</dbReference>
<dbReference type="GO" id="GO:0050918">
    <property type="term" value="P:positive chemotaxis"/>
    <property type="evidence" value="ECO:0007669"/>
    <property type="project" value="TreeGrafter"/>
</dbReference>
<dbReference type="GO" id="GO:0071978">
    <property type="term" value="P:bacterial-type flagellum-dependent swarming motility"/>
    <property type="evidence" value="ECO:0007669"/>
    <property type="project" value="TreeGrafter"/>
</dbReference>
<keyword evidence="8" id="KW-0472">Membrane</keyword>
<dbReference type="Pfam" id="PF02154">
    <property type="entry name" value="FliM"/>
    <property type="match status" value="1"/>
</dbReference>
<accession>A0A1J5E997</accession>
<dbReference type="CDD" id="cd17908">
    <property type="entry name" value="FliM"/>
    <property type="match status" value="1"/>
</dbReference>
<dbReference type="AlphaFoldDB" id="A0A1J5E997"/>
<evidence type="ECO:0000259" key="10">
    <source>
        <dbReference type="Pfam" id="PF01052"/>
    </source>
</evidence>
<dbReference type="GO" id="GO:0003774">
    <property type="term" value="F:cytoskeletal motor activity"/>
    <property type="evidence" value="ECO:0007669"/>
    <property type="project" value="InterPro"/>
</dbReference>
<evidence type="ECO:0000313" key="11">
    <source>
        <dbReference type="EMBL" id="OIP40583.1"/>
    </source>
</evidence>
<sequence length="313" mass="33908">MSEAKKGEVKPFSFKGSGQVTKTQIQGIQGVYEAYAGKLSSSLSTNYRVNIAAQVLSVNQSTFGDFKETLQSPSIIGIVDMSPMRGEALLEVSPNLVFNFIDRMLGGRGELVSLTRPLTDIEMKLVEEMLQGFTNDLKNALKGIVTTNARLANMLTNPRFIQGTSNSDICISGSIEIKVGEITGIINFCAPSTIIDAIMEGLSGEKAAASGRRKSIQNLVTSPEDLVKTKELLRDVEFPFVVSLGQIDSKAKEVMNLQVGDVIRLNTRVTDYLIATVGDIPKYKCKPGLAGSSLAVEIVKVLKKQPPADDVWM</sequence>
<gene>
    <name evidence="11" type="ORF">AUJ95_04390</name>
</gene>
<keyword evidence="6" id="KW-0145">Chemotaxis</keyword>
<dbReference type="SUPFAM" id="SSF103039">
    <property type="entry name" value="CheC-like"/>
    <property type="match status" value="1"/>
</dbReference>
<proteinExistence type="inferred from homology"/>
<dbReference type="GO" id="GO:0005886">
    <property type="term" value="C:plasma membrane"/>
    <property type="evidence" value="ECO:0007669"/>
    <property type="project" value="UniProtKB-SubCell"/>
</dbReference>
<dbReference type="PANTHER" id="PTHR30034:SF6">
    <property type="entry name" value="YOP PROTEINS TRANSLOCATION PROTEIN Q"/>
    <property type="match status" value="1"/>
</dbReference>
<dbReference type="PRINTS" id="PR00955">
    <property type="entry name" value="FLGMOTORFLIM"/>
</dbReference>
<evidence type="ECO:0000256" key="7">
    <source>
        <dbReference type="ARBA" id="ARBA00022779"/>
    </source>
</evidence>
<evidence type="ECO:0000256" key="2">
    <source>
        <dbReference type="ARBA" id="ARBA00004202"/>
    </source>
</evidence>
<dbReference type="PANTHER" id="PTHR30034">
    <property type="entry name" value="FLAGELLAR MOTOR SWITCH PROTEIN FLIM"/>
    <property type="match status" value="1"/>
</dbReference>
<keyword evidence="9" id="KW-0975">Bacterial flagellum</keyword>
<dbReference type="Gene3D" id="3.40.1550.10">
    <property type="entry name" value="CheC-like"/>
    <property type="match status" value="1"/>
</dbReference>
<dbReference type="Proteomes" id="UP000183085">
    <property type="component" value="Unassembled WGS sequence"/>
</dbReference>
<reference evidence="11 12" key="1">
    <citation type="journal article" date="2016" name="Environ. Microbiol.">
        <title>Genomic resolution of a cold subsurface aquifer community provides metabolic insights for novel microbes adapted to high CO concentrations.</title>
        <authorList>
            <person name="Probst A.J."/>
            <person name="Castelle C.J."/>
            <person name="Singh A."/>
            <person name="Brown C.T."/>
            <person name="Anantharaman K."/>
            <person name="Sharon I."/>
            <person name="Hug L.A."/>
            <person name="Burstein D."/>
            <person name="Emerson J.B."/>
            <person name="Thomas B.C."/>
            <person name="Banfield J.F."/>
        </authorList>
    </citation>
    <scope>NUCLEOTIDE SEQUENCE [LARGE SCALE GENOMIC DNA]</scope>
    <source>
        <strain evidence="11">CG2_30_40_21</strain>
    </source>
</reference>
<dbReference type="Pfam" id="PF01052">
    <property type="entry name" value="FliMN_C"/>
    <property type="match status" value="1"/>
</dbReference>
<dbReference type="STRING" id="1817895.AUJ95_04390"/>
<evidence type="ECO:0000256" key="1">
    <source>
        <dbReference type="ARBA" id="ARBA00004117"/>
    </source>
</evidence>
<evidence type="ECO:0000313" key="12">
    <source>
        <dbReference type="Proteomes" id="UP000183085"/>
    </source>
</evidence>
<feature type="domain" description="Flagellar motor switch protein FliN-like C-terminal" evidence="10">
    <location>
        <begin position="232"/>
        <end position="302"/>
    </location>
</feature>
<evidence type="ECO:0000256" key="9">
    <source>
        <dbReference type="ARBA" id="ARBA00023143"/>
    </source>
</evidence>
<comment type="similarity">
    <text evidence="3">Belongs to the FliM family.</text>
</comment>
<evidence type="ECO:0000256" key="4">
    <source>
        <dbReference type="ARBA" id="ARBA00021898"/>
    </source>
</evidence>
<dbReference type="InterPro" id="IPR001689">
    <property type="entry name" value="Flag_FliM"/>
</dbReference>
<name>A0A1J5E997_9BACT</name>
<keyword evidence="5" id="KW-1003">Cell membrane</keyword>
<dbReference type="GO" id="GO:0009425">
    <property type="term" value="C:bacterial-type flagellum basal body"/>
    <property type="evidence" value="ECO:0007669"/>
    <property type="project" value="UniProtKB-SubCell"/>
</dbReference>
<keyword evidence="7" id="KW-0283">Flagellar rotation</keyword>
<organism evidence="11 12">
    <name type="scientific">Candidatus Desantisbacteria bacterium CG2_30_40_21</name>
    <dbReference type="NCBI Taxonomy" id="1817895"/>
    <lineage>
        <taxon>Bacteria</taxon>
        <taxon>Candidatus Desantisiibacteriota</taxon>
    </lineage>
</organism>
<evidence type="ECO:0000256" key="8">
    <source>
        <dbReference type="ARBA" id="ARBA00023136"/>
    </source>
</evidence>
<dbReference type="InterPro" id="IPR001543">
    <property type="entry name" value="FliN-like_C"/>
</dbReference>
<dbReference type="Gene3D" id="2.30.330.10">
    <property type="entry name" value="SpoA-like"/>
    <property type="match status" value="1"/>
</dbReference>